<keyword evidence="4 6" id="KW-0862">Zinc</keyword>
<evidence type="ECO:0000259" key="7">
    <source>
        <dbReference type="SMART" id="SM00829"/>
    </source>
</evidence>
<dbReference type="InterPro" id="IPR013154">
    <property type="entry name" value="ADH-like_N"/>
</dbReference>
<dbReference type="InterPro" id="IPR020843">
    <property type="entry name" value="ER"/>
</dbReference>
<dbReference type="GO" id="GO:0008270">
    <property type="term" value="F:zinc ion binding"/>
    <property type="evidence" value="ECO:0007669"/>
    <property type="project" value="InterPro"/>
</dbReference>
<evidence type="ECO:0000256" key="3">
    <source>
        <dbReference type="ARBA" id="ARBA00022723"/>
    </source>
</evidence>
<keyword evidence="3 6" id="KW-0479">Metal-binding</keyword>
<feature type="domain" description="Enoyl reductase (ER)" evidence="7">
    <location>
        <begin position="18"/>
        <end position="340"/>
    </location>
</feature>
<dbReference type="RefSeq" id="WP_058892709.1">
    <property type="nucleotide sequence ID" value="NZ_LQBL01000033.1"/>
</dbReference>
<dbReference type="InterPro" id="IPR036291">
    <property type="entry name" value="NAD(P)-bd_dom_sf"/>
</dbReference>
<dbReference type="InterPro" id="IPR045306">
    <property type="entry name" value="SDH-like"/>
</dbReference>
<dbReference type="PANTHER" id="PTHR43161">
    <property type="entry name" value="SORBITOL DEHYDROGENASE"/>
    <property type="match status" value="1"/>
</dbReference>
<evidence type="ECO:0000313" key="9">
    <source>
        <dbReference type="Proteomes" id="UP000054837"/>
    </source>
</evidence>
<dbReference type="InterPro" id="IPR002328">
    <property type="entry name" value="ADH_Zn_CS"/>
</dbReference>
<evidence type="ECO:0000256" key="2">
    <source>
        <dbReference type="ARBA" id="ARBA00008072"/>
    </source>
</evidence>
<comment type="caution">
    <text evidence="8">The sequence shown here is derived from an EMBL/GenBank/DDBJ whole genome shotgun (WGS) entry which is preliminary data.</text>
</comment>
<dbReference type="GO" id="GO:0016616">
    <property type="term" value="F:oxidoreductase activity, acting on the CH-OH group of donors, NAD or NADP as acceptor"/>
    <property type="evidence" value="ECO:0007669"/>
    <property type="project" value="InterPro"/>
</dbReference>
<dbReference type="PROSITE" id="PS00059">
    <property type="entry name" value="ADH_ZINC"/>
    <property type="match status" value="1"/>
</dbReference>
<sequence>MSATPTIPAEMTASVLTGVGSIVLEQRAVPQPAPDEVLIRVASVGVCGSDVHYYEHGRIGEYVVEEPLILGHELSGTVVAVGSDVDPGRVGERVAVEPQRPCRVCDFCKAGDYNLCPSMEFYATPPVDGAFCEYVVIQADFAFALPDSISDHAGALLEPLSVGIAAAQKGGIKVGDRVLVAGGGPIGIITAQVARAYGAAEVVLTDINPARRELASRYGVTRVVDPGQESLEGLDAHVFVDATGAVPAISSGIRATRPGGTVVLVGSADEIPLSVPDVAMRELNVTGIFRYTGTWPIARELVRSGQVEVDSLVTHVFGLEQVEEALSGDGAQDSLKRIVLPGVRRVEDPVATARGGRP</sequence>
<name>A0A0W8I0N1_9MICO</name>
<evidence type="ECO:0000256" key="1">
    <source>
        <dbReference type="ARBA" id="ARBA00001947"/>
    </source>
</evidence>
<dbReference type="InterPro" id="IPR011032">
    <property type="entry name" value="GroES-like_sf"/>
</dbReference>
<dbReference type="Proteomes" id="UP000054837">
    <property type="component" value="Unassembled WGS sequence"/>
</dbReference>
<dbReference type="STRING" id="767452.AVL62_13075"/>
<dbReference type="InterPro" id="IPR013149">
    <property type="entry name" value="ADH-like_C"/>
</dbReference>
<dbReference type="PANTHER" id="PTHR43161:SF9">
    <property type="entry name" value="SORBITOL DEHYDROGENASE"/>
    <property type="match status" value="1"/>
</dbReference>
<accession>A0A0W8I0N1</accession>
<dbReference type="OrthoDB" id="9797931at2"/>
<dbReference type="SUPFAM" id="SSF50129">
    <property type="entry name" value="GroES-like"/>
    <property type="match status" value="1"/>
</dbReference>
<gene>
    <name evidence="8" type="ORF">AVL62_13075</name>
</gene>
<evidence type="ECO:0000256" key="5">
    <source>
        <dbReference type="ARBA" id="ARBA00023002"/>
    </source>
</evidence>
<dbReference type="SUPFAM" id="SSF51735">
    <property type="entry name" value="NAD(P)-binding Rossmann-fold domains"/>
    <property type="match status" value="1"/>
</dbReference>
<protein>
    <submittedName>
        <fullName evidence="8">Sorbitol dehydrogenase</fullName>
    </submittedName>
</protein>
<evidence type="ECO:0000256" key="6">
    <source>
        <dbReference type="RuleBase" id="RU361277"/>
    </source>
</evidence>
<comment type="similarity">
    <text evidence="2 6">Belongs to the zinc-containing alcohol dehydrogenase family.</text>
</comment>
<evidence type="ECO:0000313" key="8">
    <source>
        <dbReference type="EMBL" id="KUG51164.1"/>
    </source>
</evidence>
<proteinExistence type="inferred from homology"/>
<reference evidence="8 9" key="1">
    <citation type="submission" date="2015-12" db="EMBL/GenBank/DDBJ databases">
        <title>Serinicoccus chungangenesis strain CD08_5 genome sequencing and assembly.</title>
        <authorList>
            <person name="Chander A.M."/>
            <person name="Kaur G."/>
            <person name="Nair G.R."/>
            <person name="Dhawan D.K."/>
            <person name="Kochhar R.K."/>
            <person name="Mayilraj S."/>
            <person name="Bhadada S.K."/>
        </authorList>
    </citation>
    <scope>NUCLEOTIDE SEQUENCE [LARGE SCALE GENOMIC DNA]</scope>
    <source>
        <strain evidence="8 9">CD08_5</strain>
    </source>
</reference>
<dbReference type="Gene3D" id="3.40.50.720">
    <property type="entry name" value="NAD(P)-binding Rossmann-like Domain"/>
    <property type="match status" value="1"/>
</dbReference>
<dbReference type="SMART" id="SM00829">
    <property type="entry name" value="PKS_ER"/>
    <property type="match status" value="1"/>
</dbReference>
<keyword evidence="5" id="KW-0560">Oxidoreductase</keyword>
<dbReference type="AlphaFoldDB" id="A0A0W8I0N1"/>
<dbReference type="Pfam" id="PF00107">
    <property type="entry name" value="ADH_zinc_N"/>
    <property type="match status" value="1"/>
</dbReference>
<keyword evidence="9" id="KW-1185">Reference proteome</keyword>
<dbReference type="CDD" id="cd05285">
    <property type="entry name" value="sorbitol_DH"/>
    <property type="match status" value="1"/>
</dbReference>
<dbReference type="EMBL" id="LQBL01000033">
    <property type="protein sequence ID" value="KUG51164.1"/>
    <property type="molecule type" value="Genomic_DNA"/>
</dbReference>
<dbReference type="Gene3D" id="3.90.180.10">
    <property type="entry name" value="Medium-chain alcohol dehydrogenases, catalytic domain"/>
    <property type="match status" value="1"/>
</dbReference>
<dbReference type="Pfam" id="PF08240">
    <property type="entry name" value="ADH_N"/>
    <property type="match status" value="1"/>
</dbReference>
<comment type="cofactor">
    <cofactor evidence="1 6">
        <name>Zn(2+)</name>
        <dbReference type="ChEBI" id="CHEBI:29105"/>
    </cofactor>
</comment>
<organism evidence="8 9">
    <name type="scientific">Serinicoccus chungangensis</name>
    <dbReference type="NCBI Taxonomy" id="767452"/>
    <lineage>
        <taxon>Bacteria</taxon>
        <taxon>Bacillati</taxon>
        <taxon>Actinomycetota</taxon>
        <taxon>Actinomycetes</taxon>
        <taxon>Micrococcales</taxon>
        <taxon>Ornithinimicrobiaceae</taxon>
        <taxon>Serinicoccus</taxon>
    </lineage>
</organism>
<evidence type="ECO:0000256" key="4">
    <source>
        <dbReference type="ARBA" id="ARBA00022833"/>
    </source>
</evidence>